<protein>
    <submittedName>
        <fullName evidence="1">DUF4917 family protein</fullName>
    </submittedName>
</protein>
<dbReference type="EMBL" id="JBHUGA010000067">
    <property type="protein sequence ID" value="MFD1848054.1"/>
    <property type="molecule type" value="Genomic_DNA"/>
</dbReference>
<dbReference type="Pfam" id="PF16263">
    <property type="entry name" value="DUF4917"/>
    <property type="match status" value="1"/>
</dbReference>
<proteinExistence type="predicted"/>
<dbReference type="Proteomes" id="UP001597307">
    <property type="component" value="Unassembled WGS sequence"/>
</dbReference>
<accession>A0ABW4QBI2</accession>
<organism evidence="1 2">
    <name type="scientific">Arthrobacter flavus</name>
    <dbReference type="NCBI Taxonomy" id="95172"/>
    <lineage>
        <taxon>Bacteria</taxon>
        <taxon>Bacillati</taxon>
        <taxon>Actinomycetota</taxon>
        <taxon>Actinomycetes</taxon>
        <taxon>Micrococcales</taxon>
        <taxon>Micrococcaceae</taxon>
        <taxon>Arthrobacter</taxon>
    </lineage>
</organism>
<sequence>MTTLQSYDEALAWVNEEALAHGPHLLLGNGFSIAYDQDRFTYGALLAQADAEGLISSTAKQFFADNQTQDFEVGDCPRFG</sequence>
<dbReference type="RefSeq" id="WP_343881469.1">
    <property type="nucleotide sequence ID" value="NZ_BAAAIJ010000059.1"/>
</dbReference>
<comment type="caution">
    <text evidence="1">The sequence shown here is derived from an EMBL/GenBank/DDBJ whole genome shotgun (WGS) entry which is preliminary data.</text>
</comment>
<evidence type="ECO:0000313" key="2">
    <source>
        <dbReference type="Proteomes" id="UP001597307"/>
    </source>
</evidence>
<name>A0ABW4QBI2_9MICC</name>
<keyword evidence="2" id="KW-1185">Reference proteome</keyword>
<reference evidence="2" key="1">
    <citation type="journal article" date="2019" name="Int. J. Syst. Evol. Microbiol.">
        <title>The Global Catalogue of Microorganisms (GCM) 10K type strain sequencing project: providing services to taxonomists for standard genome sequencing and annotation.</title>
        <authorList>
            <consortium name="The Broad Institute Genomics Platform"/>
            <consortium name="The Broad Institute Genome Sequencing Center for Infectious Disease"/>
            <person name="Wu L."/>
            <person name="Ma J."/>
        </authorList>
    </citation>
    <scope>NUCLEOTIDE SEQUENCE [LARGE SCALE GENOMIC DNA]</scope>
    <source>
        <strain evidence="2">JCM 11496</strain>
    </source>
</reference>
<evidence type="ECO:0000313" key="1">
    <source>
        <dbReference type="EMBL" id="MFD1848054.1"/>
    </source>
</evidence>
<gene>
    <name evidence="1" type="ORF">ACFSFX_15815</name>
</gene>
<dbReference type="InterPro" id="IPR032581">
    <property type="entry name" value="DUF4917"/>
</dbReference>